<comment type="caution">
    <text evidence="7">The sequence shown here is derived from an EMBL/GenBank/DDBJ whole genome shotgun (WGS) entry which is preliminary data.</text>
</comment>
<dbReference type="EC" id="4.2.1.113" evidence="4"/>
<dbReference type="SMART" id="SM00922">
    <property type="entry name" value="MR_MLE"/>
    <property type="match status" value="1"/>
</dbReference>
<feature type="binding site" evidence="4">
    <location>
        <position position="211"/>
    </location>
    <ligand>
        <name>Mg(2+)</name>
        <dbReference type="ChEBI" id="CHEBI:18420"/>
    </ligand>
</feature>
<evidence type="ECO:0000259" key="6">
    <source>
        <dbReference type="SMART" id="SM00922"/>
    </source>
</evidence>
<dbReference type="PANTHER" id="PTHR48073">
    <property type="entry name" value="O-SUCCINYLBENZOATE SYNTHASE-RELATED"/>
    <property type="match status" value="1"/>
</dbReference>
<dbReference type="InterPro" id="IPR010196">
    <property type="entry name" value="OSB_synthase_MenC1"/>
</dbReference>
<feature type="binding site" evidence="4">
    <location>
        <position position="185"/>
    </location>
    <ligand>
        <name>Mg(2+)</name>
        <dbReference type="ChEBI" id="CHEBI:18420"/>
    </ligand>
</feature>
<comment type="cofactor">
    <cofactor evidence="4">
        <name>a divalent metal cation</name>
        <dbReference type="ChEBI" id="CHEBI:60240"/>
    </cofactor>
</comment>
<dbReference type="InterPro" id="IPR029017">
    <property type="entry name" value="Enolase-like_N"/>
</dbReference>
<comment type="pathway">
    <text evidence="4">Quinol/quinone metabolism; menaquinone biosynthesis.</text>
</comment>
<sequence>MWVDPFSLRLESPLGTAAGEITERRGFLIGLGEGEIRGVGEATPLPGWTESYEACRSALDEVTEAVSTDPISEVETPDPTETPAAAHGVDLATLDAVARRDGRPLAAVLRERGFDADEPISDSVPVNATIGDGTVEETVDAATAAVEEGFDWLKLKVGVGEPEEDLTRVQAVHNAVDDGVSLRLDANGAWDRSTARRLVDRLAETGIGYLEQPLPAEDLAGLAELRGRGVDIAVDESLAATSVEAVVEAVAADVVVIKPMAVGGPSRAVELAAVARSAGVEPVVTTTVDSVVARTAAVHVAAAIPNVTACGLATGWLLAADLAADPVSISDGRASLPAGYGLGDGFDAVRRGRADL</sequence>
<dbReference type="SFLD" id="SFLDG00180">
    <property type="entry name" value="muconate_cycloisomerase"/>
    <property type="match status" value="1"/>
</dbReference>
<dbReference type="AlphaFoldDB" id="A0ABD6D8H8"/>
<keyword evidence="4" id="KW-0474">Menaquinone biosynthesis</keyword>
<dbReference type="InterPro" id="IPR013342">
    <property type="entry name" value="Mandelate_racemase_C"/>
</dbReference>
<dbReference type="PANTHER" id="PTHR48073:SF2">
    <property type="entry name" value="O-SUCCINYLBENZOATE SYNTHASE"/>
    <property type="match status" value="1"/>
</dbReference>
<evidence type="ECO:0000256" key="5">
    <source>
        <dbReference type="SAM" id="MobiDB-lite"/>
    </source>
</evidence>
<dbReference type="InterPro" id="IPR036849">
    <property type="entry name" value="Enolase-like_C_sf"/>
</dbReference>
<dbReference type="InterPro" id="IPR029065">
    <property type="entry name" value="Enolase_C-like"/>
</dbReference>
<dbReference type="PROSITE" id="PS00909">
    <property type="entry name" value="MR_MLE_2"/>
    <property type="match status" value="1"/>
</dbReference>
<dbReference type="SUPFAM" id="SSF51604">
    <property type="entry name" value="Enolase C-terminal domain-like"/>
    <property type="match status" value="1"/>
</dbReference>
<comment type="pathway">
    <text evidence="4">Quinol/quinone metabolism; 1,4-dihydroxy-2-naphthoate biosynthesis; 1,4-dihydroxy-2-naphthoate from chorismate: step 4/7.</text>
</comment>
<dbReference type="Proteomes" id="UP001597052">
    <property type="component" value="Unassembled WGS sequence"/>
</dbReference>
<gene>
    <name evidence="4 7" type="primary">menC</name>
    <name evidence="7" type="ORF">ACFSBW_05255</name>
</gene>
<reference evidence="7 8" key="1">
    <citation type="journal article" date="2019" name="Int. J. Syst. Evol. Microbiol.">
        <title>The Global Catalogue of Microorganisms (GCM) 10K type strain sequencing project: providing services to taxonomists for standard genome sequencing and annotation.</title>
        <authorList>
            <consortium name="The Broad Institute Genomics Platform"/>
            <consortium name="The Broad Institute Genome Sequencing Center for Infectious Disease"/>
            <person name="Wu L."/>
            <person name="Ma J."/>
        </authorList>
    </citation>
    <scope>NUCLEOTIDE SEQUENCE [LARGE SCALE GENOMIC DNA]</scope>
    <source>
        <strain evidence="7 8">CGMCC 1.10593</strain>
    </source>
</reference>
<feature type="active site" description="Proton acceptor" evidence="4">
    <location>
        <position position="258"/>
    </location>
</feature>
<dbReference type="InterPro" id="IPR018110">
    <property type="entry name" value="Mandel_Rmase/mucon_lact_enz_CS"/>
</dbReference>
<keyword evidence="1 4" id="KW-0479">Metal-binding</keyword>
<accession>A0ABD6D8H8</accession>
<dbReference type="EMBL" id="JBHUDM010000001">
    <property type="protein sequence ID" value="MFD1641281.1"/>
    <property type="molecule type" value="Genomic_DNA"/>
</dbReference>
<dbReference type="InterPro" id="IPR041338">
    <property type="entry name" value="OSBS_N"/>
</dbReference>
<evidence type="ECO:0000256" key="3">
    <source>
        <dbReference type="ARBA" id="ARBA00023239"/>
    </source>
</evidence>
<dbReference type="GO" id="GO:0043748">
    <property type="term" value="F:O-succinylbenzoate synthase activity"/>
    <property type="evidence" value="ECO:0007669"/>
    <property type="project" value="UniProtKB-EC"/>
</dbReference>
<dbReference type="Pfam" id="PF21508">
    <property type="entry name" value="MenC_N"/>
    <property type="match status" value="1"/>
</dbReference>
<dbReference type="SFLD" id="SFLDF00009">
    <property type="entry name" value="o-succinylbenzoate_synthase"/>
    <property type="match status" value="1"/>
</dbReference>
<keyword evidence="2 4" id="KW-0460">Magnesium</keyword>
<evidence type="ECO:0000313" key="7">
    <source>
        <dbReference type="EMBL" id="MFD1641281.1"/>
    </source>
</evidence>
<dbReference type="GO" id="GO:0009234">
    <property type="term" value="P:menaquinone biosynthetic process"/>
    <property type="evidence" value="ECO:0007669"/>
    <property type="project" value="UniProtKB-UniRule"/>
</dbReference>
<dbReference type="GO" id="GO:0000287">
    <property type="term" value="F:magnesium ion binding"/>
    <property type="evidence" value="ECO:0007669"/>
    <property type="project" value="UniProtKB-UniRule"/>
</dbReference>
<comment type="catalytic activity">
    <reaction evidence="4">
        <text>(1R,6R)-6-hydroxy-2-succinyl-cyclohexa-2,4-diene-1-carboxylate = 2-succinylbenzoate + H2O</text>
        <dbReference type="Rhea" id="RHEA:10196"/>
        <dbReference type="ChEBI" id="CHEBI:15377"/>
        <dbReference type="ChEBI" id="CHEBI:18325"/>
        <dbReference type="ChEBI" id="CHEBI:58689"/>
        <dbReference type="EC" id="4.2.1.113"/>
    </reaction>
</comment>
<dbReference type="NCBIfam" id="TIGR01927">
    <property type="entry name" value="menC_gam_Gplu"/>
    <property type="match status" value="1"/>
</dbReference>
<protein>
    <recommendedName>
        <fullName evidence="4">o-succinylbenzoate synthase</fullName>
        <shortName evidence="4">OSB synthase</shortName>
        <shortName evidence="4">OSBS</shortName>
        <ecNumber evidence="4">4.2.1.113</ecNumber>
    </recommendedName>
    <alternativeName>
        <fullName evidence="4">4-(2'-carboxyphenyl)-4-oxybutyric acid synthase</fullName>
    </alternativeName>
    <alternativeName>
        <fullName evidence="4">o-succinylbenzoic acid synthase</fullName>
    </alternativeName>
</protein>
<feature type="binding site" evidence="4">
    <location>
        <position position="235"/>
    </location>
    <ligand>
        <name>Mg(2+)</name>
        <dbReference type="ChEBI" id="CHEBI:18420"/>
    </ligand>
</feature>
<dbReference type="Gene3D" id="3.20.20.120">
    <property type="entry name" value="Enolase-like C-terminal domain"/>
    <property type="match status" value="1"/>
</dbReference>
<organism evidence="7 8">
    <name type="scientific">Halohasta litorea</name>
    <dbReference type="NCBI Taxonomy" id="869891"/>
    <lineage>
        <taxon>Archaea</taxon>
        <taxon>Methanobacteriati</taxon>
        <taxon>Methanobacteriota</taxon>
        <taxon>Stenosarchaea group</taxon>
        <taxon>Halobacteria</taxon>
        <taxon>Halobacteriales</taxon>
        <taxon>Haloferacaceae</taxon>
        <taxon>Halohasta</taxon>
    </lineage>
</organism>
<evidence type="ECO:0000256" key="1">
    <source>
        <dbReference type="ARBA" id="ARBA00022723"/>
    </source>
</evidence>
<evidence type="ECO:0000313" key="8">
    <source>
        <dbReference type="Proteomes" id="UP001597052"/>
    </source>
</evidence>
<dbReference type="SFLD" id="SFLDS00001">
    <property type="entry name" value="Enolase"/>
    <property type="match status" value="1"/>
</dbReference>
<dbReference type="SUPFAM" id="SSF54826">
    <property type="entry name" value="Enolase N-terminal domain-like"/>
    <property type="match status" value="1"/>
</dbReference>
<evidence type="ECO:0000256" key="4">
    <source>
        <dbReference type="HAMAP-Rule" id="MF_00470"/>
    </source>
</evidence>
<name>A0ABD6D8H8_9EURY</name>
<feature type="region of interest" description="Disordered" evidence="5">
    <location>
        <begin position="65"/>
        <end position="85"/>
    </location>
</feature>
<feature type="domain" description="Mandelate racemase/muconate lactonizing enzyme C-terminal" evidence="6">
    <location>
        <begin position="135"/>
        <end position="232"/>
    </location>
</feature>
<dbReference type="RefSeq" id="WP_256394982.1">
    <property type="nucleotide sequence ID" value="NZ_JANHDJ010000001.1"/>
</dbReference>
<evidence type="ECO:0000256" key="2">
    <source>
        <dbReference type="ARBA" id="ARBA00022842"/>
    </source>
</evidence>
<comment type="similarity">
    <text evidence="4">Belongs to the mandelate racemase/muconate lactonizing enzyme family. MenC type 1 subfamily.</text>
</comment>
<dbReference type="Gene3D" id="3.30.390.10">
    <property type="entry name" value="Enolase-like, N-terminal domain"/>
    <property type="match status" value="1"/>
</dbReference>
<keyword evidence="8" id="KW-1185">Reference proteome</keyword>
<comment type="function">
    <text evidence="4">Converts 2-succinyl-6-hydroxy-2,4-cyclohexadiene-1-carboxylate (SHCHC) to 2-succinylbenzoate (OSB).</text>
</comment>
<feature type="active site" description="Proton donor" evidence="4">
    <location>
        <position position="156"/>
    </location>
</feature>
<proteinExistence type="inferred from homology"/>
<keyword evidence="3 4" id="KW-0456">Lyase</keyword>
<dbReference type="HAMAP" id="MF_00470">
    <property type="entry name" value="MenC_1"/>
    <property type="match status" value="1"/>
</dbReference>
<dbReference type="Pfam" id="PF13378">
    <property type="entry name" value="MR_MLE_C"/>
    <property type="match status" value="1"/>
</dbReference>